<evidence type="ECO:0000256" key="5">
    <source>
        <dbReference type="ARBA" id="ARBA00022692"/>
    </source>
</evidence>
<dbReference type="InterPro" id="IPR004338">
    <property type="entry name" value="NqrB/RnfD"/>
</dbReference>
<proteinExistence type="predicted"/>
<name>A0A377PJP0_HAFAL</name>
<sequence length="76" mass="8168">MIGYVVLLISFPVQMTTWLPPESLMSAPLNVNDTLLLIFSGHTADGTVIHQLIQTADGISQATPLDSFKTSLRSGP</sequence>
<evidence type="ECO:0000256" key="7">
    <source>
        <dbReference type="ARBA" id="ARBA00022989"/>
    </source>
</evidence>
<evidence type="ECO:0000313" key="9">
    <source>
        <dbReference type="EMBL" id="STQ80440.1"/>
    </source>
</evidence>
<dbReference type="Pfam" id="PF03116">
    <property type="entry name" value="NQR2_RnfD_RnfE"/>
    <property type="match status" value="1"/>
</dbReference>
<reference evidence="9 10" key="1">
    <citation type="submission" date="2018-06" db="EMBL/GenBank/DDBJ databases">
        <authorList>
            <consortium name="Pathogen Informatics"/>
            <person name="Doyle S."/>
        </authorList>
    </citation>
    <scope>NUCLEOTIDE SEQUENCE [LARGE SCALE GENOMIC DNA]</scope>
    <source>
        <strain evidence="9 10">NCTC8105</strain>
    </source>
</reference>
<dbReference type="GO" id="GO:0055085">
    <property type="term" value="P:transmembrane transport"/>
    <property type="evidence" value="ECO:0007669"/>
    <property type="project" value="InterPro"/>
</dbReference>
<accession>A0A377PJP0</accession>
<evidence type="ECO:0000256" key="8">
    <source>
        <dbReference type="ARBA" id="ARBA00023136"/>
    </source>
</evidence>
<dbReference type="Proteomes" id="UP000254821">
    <property type="component" value="Unassembled WGS sequence"/>
</dbReference>
<evidence type="ECO:0000256" key="6">
    <source>
        <dbReference type="ARBA" id="ARBA00022967"/>
    </source>
</evidence>
<dbReference type="EMBL" id="UGHP01000001">
    <property type="protein sequence ID" value="STQ80440.1"/>
    <property type="molecule type" value="Genomic_DNA"/>
</dbReference>
<evidence type="ECO:0000256" key="3">
    <source>
        <dbReference type="ARBA" id="ARBA00022630"/>
    </source>
</evidence>
<protein>
    <submittedName>
        <fullName evidence="9">Electron transport complex protein RnfD</fullName>
    </submittedName>
</protein>
<evidence type="ECO:0000256" key="4">
    <source>
        <dbReference type="ARBA" id="ARBA00022643"/>
    </source>
</evidence>
<dbReference type="GO" id="GO:0016020">
    <property type="term" value="C:membrane"/>
    <property type="evidence" value="ECO:0007669"/>
    <property type="project" value="InterPro"/>
</dbReference>
<keyword evidence="6" id="KW-1278">Translocase</keyword>
<keyword evidence="2" id="KW-0597">Phosphoprotein</keyword>
<keyword evidence="3" id="KW-0285">Flavoprotein</keyword>
<evidence type="ECO:0000256" key="1">
    <source>
        <dbReference type="ARBA" id="ARBA00022448"/>
    </source>
</evidence>
<evidence type="ECO:0000313" key="10">
    <source>
        <dbReference type="Proteomes" id="UP000254821"/>
    </source>
</evidence>
<keyword evidence="1" id="KW-0813">Transport</keyword>
<keyword evidence="8" id="KW-0472">Membrane</keyword>
<organism evidence="9 10">
    <name type="scientific">Hafnia alvei</name>
    <dbReference type="NCBI Taxonomy" id="569"/>
    <lineage>
        <taxon>Bacteria</taxon>
        <taxon>Pseudomonadati</taxon>
        <taxon>Pseudomonadota</taxon>
        <taxon>Gammaproteobacteria</taxon>
        <taxon>Enterobacterales</taxon>
        <taxon>Hafniaceae</taxon>
        <taxon>Hafnia</taxon>
    </lineage>
</organism>
<keyword evidence="7" id="KW-1133">Transmembrane helix</keyword>
<gene>
    <name evidence="9" type="ORF">NCTC8105_02559</name>
</gene>
<keyword evidence="5" id="KW-0812">Transmembrane</keyword>
<evidence type="ECO:0000256" key="2">
    <source>
        <dbReference type="ARBA" id="ARBA00022553"/>
    </source>
</evidence>
<dbReference type="AlphaFoldDB" id="A0A377PJP0"/>
<keyword evidence="4" id="KW-0288">FMN</keyword>